<reference evidence="1 2" key="1">
    <citation type="submission" date="2016-10" db="EMBL/GenBank/DDBJ databases">
        <authorList>
            <person name="de Groot N.N."/>
        </authorList>
    </citation>
    <scope>NUCLEOTIDE SEQUENCE [LARGE SCALE GENOMIC DNA]</scope>
    <source>
        <strain evidence="1 2">CGMCC 4.7037</strain>
    </source>
</reference>
<proteinExistence type="predicted"/>
<dbReference type="EMBL" id="FNVT01000003">
    <property type="protein sequence ID" value="SEG67689.1"/>
    <property type="molecule type" value="Genomic_DNA"/>
</dbReference>
<protein>
    <submittedName>
        <fullName evidence="1">Uncharacterized protein</fullName>
    </submittedName>
</protein>
<sequence>MRIRLDGTRAEIVDALFRLRQYFTVIGASRLYPDRGKPHHWRIYLTTTARERK</sequence>
<keyword evidence="2" id="KW-1185">Reference proteome</keyword>
<accession>A0A1H6C3Z2</accession>
<name>A0A1H6C3Z2_9ACTN</name>
<evidence type="ECO:0000313" key="2">
    <source>
        <dbReference type="Proteomes" id="UP000236732"/>
    </source>
</evidence>
<gene>
    <name evidence="1" type="ORF">SAMN05444920_103895</name>
</gene>
<dbReference type="RefSeq" id="WP_160150289.1">
    <property type="nucleotide sequence ID" value="NZ_FNVT01000003.1"/>
</dbReference>
<organism evidence="1 2">
    <name type="scientific">Nonomuraea solani</name>
    <dbReference type="NCBI Taxonomy" id="1144553"/>
    <lineage>
        <taxon>Bacteria</taxon>
        <taxon>Bacillati</taxon>
        <taxon>Actinomycetota</taxon>
        <taxon>Actinomycetes</taxon>
        <taxon>Streptosporangiales</taxon>
        <taxon>Streptosporangiaceae</taxon>
        <taxon>Nonomuraea</taxon>
    </lineage>
</organism>
<dbReference type="OrthoDB" id="3629590at2"/>
<dbReference type="AlphaFoldDB" id="A0A1H6C3Z2"/>
<dbReference type="Proteomes" id="UP000236732">
    <property type="component" value="Unassembled WGS sequence"/>
</dbReference>
<evidence type="ECO:0000313" key="1">
    <source>
        <dbReference type="EMBL" id="SEG67689.1"/>
    </source>
</evidence>